<dbReference type="Pfam" id="PF17900">
    <property type="entry name" value="Peptidase_M1_N"/>
    <property type="match status" value="1"/>
</dbReference>
<dbReference type="Proteomes" id="UP000000311">
    <property type="component" value="Unassembled WGS sequence"/>
</dbReference>
<dbReference type="EMBL" id="GL435924">
    <property type="protein sequence ID" value="EFN72458.1"/>
    <property type="molecule type" value="Genomic_DNA"/>
</dbReference>
<dbReference type="STRING" id="104421.E2A281"/>
<accession>E2A281</accession>
<dbReference type="GO" id="GO:0008270">
    <property type="term" value="F:zinc ion binding"/>
    <property type="evidence" value="ECO:0007669"/>
    <property type="project" value="TreeGrafter"/>
</dbReference>
<keyword evidence="1" id="KW-0031">Aminopeptidase</keyword>
<feature type="non-terminal residue" evidence="3">
    <location>
        <position position="154"/>
    </location>
</feature>
<keyword evidence="1" id="KW-0645">Protease</keyword>
<dbReference type="SUPFAM" id="SSF63737">
    <property type="entry name" value="Leukotriene A4 hydrolase N-terminal domain"/>
    <property type="match status" value="1"/>
</dbReference>
<protein>
    <submittedName>
        <fullName evidence="3">Laeverin</fullName>
    </submittedName>
</protein>
<dbReference type="GO" id="GO:0070006">
    <property type="term" value="F:metalloaminopeptidase activity"/>
    <property type="evidence" value="ECO:0007669"/>
    <property type="project" value="TreeGrafter"/>
</dbReference>
<dbReference type="InterPro" id="IPR045357">
    <property type="entry name" value="Aminopeptidase_N-like_N"/>
</dbReference>
<dbReference type="GO" id="GO:0043171">
    <property type="term" value="P:peptide catabolic process"/>
    <property type="evidence" value="ECO:0007669"/>
    <property type="project" value="TreeGrafter"/>
</dbReference>
<dbReference type="InterPro" id="IPR042097">
    <property type="entry name" value="Aminopeptidase_N-like_N_sf"/>
</dbReference>
<dbReference type="AlphaFoldDB" id="E2A281"/>
<evidence type="ECO:0000313" key="3">
    <source>
        <dbReference type="EMBL" id="EFN72458.1"/>
    </source>
</evidence>
<evidence type="ECO:0000256" key="1">
    <source>
        <dbReference type="ARBA" id="ARBA00022438"/>
    </source>
</evidence>
<evidence type="ECO:0000313" key="4">
    <source>
        <dbReference type="Proteomes" id="UP000000311"/>
    </source>
</evidence>
<dbReference type="InParanoid" id="E2A281"/>
<dbReference type="PANTHER" id="PTHR11533:SF276">
    <property type="entry name" value="GLUTAMYL AMINOPEPTIDASE"/>
    <property type="match status" value="1"/>
</dbReference>
<reference evidence="3 4" key="1">
    <citation type="journal article" date="2010" name="Science">
        <title>Genomic comparison of the ants Camponotus floridanus and Harpegnathos saltator.</title>
        <authorList>
            <person name="Bonasio R."/>
            <person name="Zhang G."/>
            <person name="Ye C."/>
            <person name="Mutti N.S."/>
            <person name="Fang X."/>
            <person name="Qin N."/>
            <person name="Donahue G."/>
            <person name="Yang P."/>
            <person name="Li Q."/>
            <person name="Li C."/>
            <person name="Zhang P."/>
            <person name="Huang Z."/>
            <person name="Berger S.L."/>
            <person name="Reinberg D."/>
            <person name="Wang J."/>
            <person name="Liebig J."/>
        </authorList>
    </citation>
    <scope>NUCLEOTIDE SEQUENCE [LARGE SCALE GENOMIC DNA]</scope>
    <source>
        <strain evidence="4">C129</strain>
    </source>
</reference>
<keyword evidence="4" id="KW-1185">Reference proteome</keyword>
<dbReference type="OrthoDB" id="10031169at2759"/>
<dbReference type="GO" id="GO:0005615">
    <property type="term" value="C:extracellular space"/>
    <property type="evidence" value="ECO:0007669"/>
    <property type="project" value="TreeGrafter"/>
</dbReference>
<proteinExistence type="predicted"/>
<dbReference type="GO" id="GO:0005737">
    <property type="term" value="C:cytoplasm"/>
    <property type="evidence" value="ECO:0007669"/>
    <property type="project" value="TreeGrafter"/>
</dbReference>
<dbReference type="Gene3D" id="1.10.390.10">
    <property type="entry name" value="Neutral Protease Domain 2"/>
    <property type="match status" value="1"/>
</dbReference>
<dbReference type="Gene3D" id="2.60.40.1730">
    <property type="entry name" value="tricorn interacting facor f3 domain"/>
    <property type="match status" value="1"/>
</dbReference>
<organism evidence="4">
    <name type="scientific">Camponotus floridanus</name>
    <name type="common">Florida carpenter ant</name>
    <dbReference type="NCBI Taxonomy" id="104421"/>
    <lineage>
        <taxon>Eukaryota</taxon>
        <taxon>Metazoa</taxon>
        <taxon>Ecdysozoa</taxon>
        <taxon>Arthropoda</taxon>
        <taxon>Hexapoda</taxon>
        <taxon>Insecta</taxon>
        <taxon>Pterygota</taxon>
        <taxon>Neoptera</taxon>
        <taxon>Endopterygota</taxon>
        <taxon>Hymenoptera</taxon>
        <taxon>Apocrita</taxon>
        <taxon>Aculeata</taxon>
        <taxon>Formicoidea</taxon>
        <taxon>Formicidae</taxon>
        <taxon>Formicinae</taxon>
        <taxon>Camponotus</taxon>
    </lineage>
</organism>
<dbReference type="PANTHER" id="PTHR11533">
    <property type="entry name" value="PROTEASE M1 ZINC METALLOPROTEASE"/>
    <property type="match status" value="1"/>
</dbReference>
<dbReference type="InterPro" id="IPR027268">
    <property type="entry name" value="Peptidase_M4/M1_CTD_sf"/>
</dbReference>
<feature type="domain" description="Aminopeptidase N-like N-terminal" evidence="2">
    <location>
        <begin position="2"/>
        <end position="45"/>
    </location>
</feature>
<gene>
    <name evidence="3" type="ORF">EAG_07092</name>
</gene>
<dbReference type="GO" id="GO:0042277">
    <property type="term" value="F:peptide binding"/>
    <property type="evidence" value="ECO:0007669"/>
    <property type="project" value="TreeGrafter"/>
</dbReference>
<feature type="non-terminal residue" evidence="3">
    <location>
        <position position="1"/>
    </location>
</feature>
<name>E2A281_CAMFO</name>
<dbReference type="GO" id="GO:0016020">
    <property type="term" value="C:membrane"/>
    <property type="evidence" value="ECO:0007669"/>
    <property type="project" value="TreeGrafter"/>
</dbReference>
<dbReference type="GO" id="GO:0006508">
    <property type="term" value="P:proteolysis"/>
    <property type="evidence" value="ECO:0007669"/>
    <property type="project" value="TreeGrafter"/>
</dbReference>
<keyword evidence="1" id="KW-0378">Hydrolase</keyword>
<sequence length="154" mass="18100">VSYNISIKHHKNYTALSNMPEIAVNIDKSNMMWTHFQSTPIMPDYFIAASVVPLGFILDTSQNVKLWCRTDLKLQTMIFAYTIIQKIAQLLKNIFPYIRKTNHLVTPKLLDMEEIKLGLILHNEADIIFNQDIDPEMRKFEIIRIIGHKMMHEW</sequence>
<evidence type="ECO:0000259" key="2">
    <source>
        <dbReference type="Pfam" id="PF17900"/>
    </source>
</evidence>
<dbReference type="InterPro" id="IPR050344">
    <property type="entry name" value="Peptidase_M1_aminopeptidases"/>
</dbReference>